<gene>
    <name evidence="2" type="ORF">SBOR_4129</name>
</gene>
<sequence>MPQRPTRTRRPPARYRDDSDQAASSSSKPPASVAPPIMVSSPTPPPPTPSYSTSSSPSITPSTPTPSTRRGGTIWRDEVRRTLLQVDEEGTSPVQPVSPPSQPGPNALPVYTSDDEYDITSSGFGLKHTPEWDGAGIDMNDYKPRWFPSALVGSPSYENLTDACKLMMVHELTKRMTFKTMVSWMQLTDTQLIDFVRIYEFQSQRNVEEERLTNIAMERLDKIRKMRDVTTKDWDIALEEEVDSKLSPSLIDSPIPLVEIGRTIRYLQSFHIQEELEGLRVDTPEGPQVFATDDIPPFLVIEEVNEAMKRYAKLSVELEWELDHDIGLRDYIEHETDLAGGVEGIVLSDDEAEKPAQRPIGRPKKTNRRFANKPLKIKSDLIKLRLPSKLQQMESVEDNNEAEGDDVSKGKGKGKGRRV</sequence>
<feature type="compositionally biased region" description="Basic residues" evidence="1">
    <location>
        <begin position="1"/>
        <end position="13"/>
    </location>
</feature>
<keyword evidence="3" id="KW-1185">Reference proteome</keyword>
<dbReference type="OrthoDB" id="3552995at2759"/>
<dbReference type="HOGENOM" id="CLU_655799_0_0_1"/>
<feature type="compositionally biased region" description="Low complexity" evidence="1">
    <location>
        <begin position="22"/>
        <end position="36"/>
    </location>
</feature>
<reference evidence="2 3" key="1">
    <citation type="journal article" date="2014" name="Genome Announc.">
        <title>Draft genome sequence of Sclerotinia borealis, a psychrophilic plant pathogenic fungus.</title>
        <authorList>
            <person name="Mardanov A.V."/>
            <person name="Beletsky A.V."/>
            <person name="Kadnikov V.V."/>
            <person name="Ignatov A.N."/>
            <person name="Ravin N.V."/>
        </authorList>
    </citation>
    <scope>NUCLEOTIDE SEQUENCE [LARGE SCALE GENOMIC DNA]</scope>
    <source>
        <strain evidence="3">F-4157</strain>
    </source>
</reference>
<protein>
    <submittedName>
        <fullName evidence="2">Uncharacterized protein</fullName>
    </submittedName>
</protein>
<comment type="caution">
    <text evidence="2">The sequence shown here is derived from an EMBL/GenBank/DDBJ whole genome shotgun (WGS) entry which is preliminary data.</text>
</comment>
<feature type="compositionally biased region" description="Acidic residues" evidence="1">
    <location>
        <begin position="395"/>
        <end position="405"/>
    </location>
</feature>
<name>W9CLT4_SCLBF</name>
<accession>W9CLT4</accession>
<feature type="region of interest" description="Disordered" evidence="1">
    <location>
        <begin position="389"/>
        <end position="419"/>
    </location>
</feature>
<evidence type="ECO:0000256" key="1">
    <source>
        <dbReference type="SAM" id="MobiDB-lite"/>
    </source>
</evidence>
<dbReference type="AlphaFoldDB" id="W9CLT4"/>
<dbReference type="EMBL" id="AYSA01000184">
    <property type="protein sequence ID" value="ESZ95475.1"/>
    <property type="molecule type" value="Genomic_DNA"/>
</dbReference>
<feature type="region of interest" description="Disordered" evidence="1">
    <location>
        <begin position="349"/>
        <end position="369"/>
    </location>
</feature>
<evidence type="ECO:0000313" key="2">
    <source>
        <dbReference type="EMBL" id="ESZ95475.1"/>
    </source>
</evidence>
<feature type="region of interest" description="Disordered" evidence="1">
    <location>
        <begin position="1"/>
        <end position="75"/>
    </location>
</feature>
<evidence type="ECO:0000313" key="3">
    <source>
        <dbReference type="Proteomes" id="UP000019487"/>
    </source>
</evidence>
<dbReference type="Proteomes" id="UP000019487">
    <property type="component" value="Unassembled WGS sequence"/>
</dbReference>
<feature type="region of interest" description="Disordered" evidence="1">
    <location>
        <begin position="88"/>
        <end position="114"/>
    </location>
</feature>
<organism evidence="2 3">
    <name type="scientific">Sclerotinia borealis (strain F-4128)</name>
    <dbReference type="NCBI Taxonomy" id="1432307"/>
    <lineage>
        <taxon>Eukaryota</taxon>
        <taxon>Fungi</taxon>
        <taxon>Dikarya</taxon>
        <taxon>Ascomycota</taxon>
        <taxon>Pezizomycotina</taxon>
        <taxon>Leotiomycetes</taxon>
        <taxon>Helotiales</taxon>
        <taxon>Sclerotiniaceae</taxon>
        <taxon>Sclerotinia</taxon>
    </lineage>
</organism>
<feature type="compositionally biased region" description="Basic residues" evidence="1">
    <location>
        <begin position="410"/>
        <end position="419"/>
    </location>
</feature>
<proteinExistence type="predicted"/>
<feature type="compositionally biased region" description="Low complexity" evidence="1">
    <location>
        <begin position="50"/>
        <end position="68"/>
    </location>
</feature>